<sequence>MSPALFLVVAVVLSVVGSLVAWLLLRDRSKTTDAMTDFQRRMSALDPSAANQPRDRKSKPGSRRSN</sequence>
<keyword evidence="2" id="KW-1133">Transmembrane helix</keyword>
<comment type="caution">
    <text evidence="3">The sequence shown here is derived from an EMBL/GenBank/DDBJ whole genome shotgun (WGS) entry which is preliminary data.</text>
</comment>
<keyword evidence="2" id="KW-0472">Membrane</keyword>
<dbReference type="STRING" id="1229780.BN381_130103"/>
<feature type="compositionally biased region" description="Basic residues" evidence="1">
    <location>
        <begin position="56"/>
        <end position="66"/>
    </location>
</feature>
<evidence type="ECO:0000256" key="2">
    <source>
        <dbReference type="SAM" id="Phobius"/>
    </source>
</evidence>
<keyword evidence="2" id="KW-0812">Transmembrane</keyword>
<dbReference type="EMBL" id="CANL01000005">
    <property type="protein sequence ID" value="CCM62545.1"/>
    <property type="molecule type" value="Genomic_DNA"/>
</dbReference>
<organism evidence="3 4">
    <name type="scientific">Candidatus Neomicrothrix parvicella RN1</name>
    <dbReference type="NCBI Taxonomy" id="1229780"/>
    <lineage>
        <taxon>Bacteria</taxon>
        <taxon>Bacillati</taxon>
        <taxon>Actinomycetota</taxon>
        <taxon>Acidimicrobiia</taxon>
        <taxon>Acidimicrobiales</taxon>
        <taxon>Microthrixaceae</taxon>
        <taxon>Candidatus Neomicrothrix</taxon>
    </lineage>
</organism>
<reference evidence="3 4" key="1">
    <citation type="journal article" date="2013" name="ISME J.">
        <title>Metabolic model for the filamentous 'Candidatus Microthrix parvicella' based on genomic and metagenomic analyses.</title>
        <authorList>
            <person name="Jon McIlroy S."/>
            <person name="Kristiansen R."/>
            <person name="Albertsen M."/>
            <person name="Michael Karst S."/>
            <person name="Rossetti S."/>
            <person name="Lund Nielsen J."/>
            <person name="Tandoi V."/>
            <person name="James Seviour R."/>
            <person name="Nielsen P.H."/>
        </authorList>
    </citation>
    <scope>NUCLEOTIDE SEQUENCE [LARGE SCALE GENOMIC DNA]</scope>
    <source>
        <strain evidence="3 4">RN1</strain>
    </source>
</reference>
<evidence type="ECO:0000313" key="3">
    <source>
        <dbReference type="EMBL" id="CCM62545.1"/>
    </source>
</evidence>
<feature type="transmembrane region" description="Helical" evidence="2">
    <location>
        <begin position="6"/>
        <end position="25"/>
    </location>
</feature>
<name>R4YWX1_9ACTN</name>
<feature type="region of interest" description="Disordered" evidence="1">
    <location>
        <begin position="40"/>
        <end position="66"/>
    </location>
</feature>
<evidence type="ECO:0000256" key="1">
    <source>
        <dbReference type="SAM" id="MobiDB-lite"/>
    </source>
</evidence>
<dbReference type="Proteomes" id="UP000018291">
    <property type="component" value="Unassembled WGS sequence"/>
</dbReference>
<proteinExistence type="predicted"/>
<keyword evidence="4" id="KW-1185">Reference proteome</keyword>
<dbReference type="AlphaFoldDB" id="R4YWX1"/>
<protein>
    <submittedName>
        <fullName evidence="3">Uncharacterized protein</fullName>
    </submittedName>
</protein>
<evidence type="ECO:0000313" key="4">
    <source>
        <dbReference type="Proteomes" id="UP000018291"/>
    </source>
</evidence>
<dbReference type="RefSeq" id="WP_012224050.1">
    <property type="nucleotide sequence ID" value="NZ_HG422565.1"/>
</dbReference>
<dbReference type="HOGENOM" id="CLU_2823090_0_0_11"/>
<gene>
    <name evidence="3" type="ORF">BN381_130103</name>
</gene>
<accession>R4YWX1</accession>